<proteinExistence type="inferred from homology"/>
<evidence type="ECO:0000256" key="3">
    <source>
        <dbReference type="ARBA" id="ARBA00022801"/>
    </source>
</evidence>
<dbReference type="eggNOG" id="KOG0778">
    <property type="taxonomic scope" value="Eukaryota"/>
</dbReference>
<reference evidence="6 7" key="1">
    <citation type="journal article" date="2011" name="Proc. Natl. Acad. Sci. U.S.A.">
        <title>Evolutionary erosion of yeast sex chromosomes by mating-type switching accidents.</title>
        <authorList>
            <person name="Gordon J.L."/>
            <person name="Armisen D."/>
            <person name="Proux-Wera E."/>
            <person name="Oheigeartaigh S.S."/>
            <person name="Byrne K.P."/>
            <person name="Wolfe K.H."/>
        </authorList>
    </citation>
    <scope>NUCLEOTIDE SEQUENCE [LARGE SCALE GENOMIC DNA]</scope>
    <source>
        <strain evidence="7">ATCC 24235 / CBS 4417 / NBRC 1672 / NRRL Y-8282 / UCD 70-5</strain>
    </source>
</reference>
<dbReference type="FunFam" id="3.30.310.130:FF:000008">
    <property type="entry name" value="Ubiquitin-like-specific protease 1"/>
    <property type="match status" value="1"/>
</dbReference>
<keyword evidence="4" id="KW-0788">Thiol protease</keyword>
<dbReference type="InterPro" id="IPR038765">
    <property type="entry name" value="Papain-like_cys_pep_sf"/>
</dbReference>
<dbReference type="EMBL" id="HE612859">
    <property type="protein sequence ID" value="CCE62705.1"/>
    <property type="molecule type" value="Genomic_DNA"/>
</dbReference>
<dbReference type="OMA" id="CGIYVCM"/>
<accession>G8BS84</accession>
<dbReference type="PROSITE" id="PS50600">
    <property type="entry name" value="ULP_PROTEASE"/>
    <property type="match status" value="1"/>
</dbReference>
<keyword evidence="7" id="KW-1185">Reference proteome</keyword>
<dbReference type="OrthoDB" id="1939479at2759"/>
<dbReference type="MEROPS" id="C48.001"/>
<comment type="similarity">
    <text evidence="1">Belongs to the peptidase C48 family.</text>
</comment>
<evidence type="ECO:0000313" key="6">
    <source>
        <dbReference type="EMBL" id="CCE62705.1"/>
    </source>
</evidence>
<dbReference type="PANTHER" id="PTHR12606">
    <property type="entry name" value="SENTRIN/SUMO-SPECIFIC PROTEASE"/>
    <property type="match status" value="1"/>
</dbReference>
<evidence type="ECO:0000259" key="5">
    <source>
        <dbReference type="PROSITE" id="PS50600"/>
    </source>
</evidence>
<keyword evidence="3" id="KW-0378">Hydrolase</keyword>
<dbReference type="GO" id="GO:0006508">
    <property type="term" value="P:proteolysis"/>
    <property type="evidence" value="ECO:0007669"/>
    <property type="project" value="UniProtKB-KW"/>
</dbReference>
<dbReference type="SUPFAM" id="SSF54001">
    <property type="entry name" value="Cysteine proteinases"/>
    <property type="match status" value="1"/>
</dbReference>
<dbReference type="Gene3D" id="1.10.418.20">
    <property type="match status" value="1"/>
</dbReference>
<dbReference type="InterPro" id="IPR003653">
    <property type="entry name" value="Peptidase_C48_C"/>
</dbReference>
<dbReference type="Pfam" id="PF02902">
    <property type="entry name" value="Peptidase_C48"/>
    <property type="match status" value="1"/>
</dbReference>
<evidence type="ECO:0000256" key="4">
    <source>
        <dbReference type="ARBA" id="ARBA00022807"/>
    </source>
</evidence>
<dbReference type="GeneID" id="11530950"/>
<evidence type="ECO:0000256" key="1">
    <source>
        <dbReference type="ARBA" id="ARBA00005234"/>
    </source>
</evidence>
<sequence>MNKHNHMIQDQSSFKRLKIDENKKTIPLKNDKRGTYRYQNERINSQRSVSSGFISKKKDSQFQNNNRRVQSLDIKNAANDEIKSIRSWLDYYKLFGNLTSNIWSLFARYDNNSILHESIHDGFLDSDQNDIQVEKTVNAFLKNDKKYKDGNGRFNWDKWQPATLPNLSSKYKRYSNDEVPIKQPYGSTFLRMKRTREYYTSSQKKLSRRSLLLNQSDEISYLRMIFNNDTDIPKLLKKERENQLLLIKEDRYIKSEIKSSIRELTDKIKHIWLDRKTKTKNSTLEATSDDLVFLKEFKTENEVNESKLKITDNLKFQIYLSNYLTETNLTKRFSKYENPEYDYKRKLKIKSSVSLIPKVSAYDTNKIKTILEEKYDRVLSDGLIAINLRDFKTLANNRWINDTIIEFYMMKIESTIPNVVAFNSFFYENLFSKGYNGVRRWMKRKKVSISQLDKIIVPVNLHQTHWVLAVIDMQKKNISYVDSLSNGPTTNSYNILQSLQQYVIEESNQQLGKDFKLVFEKSPQQINSYDCGIYLCLNSIYMVNDLPLTFSHTDAVNMRLHLGTMILNP</sequence>
<dbReference type="GO" id="GO:0016929">
    <property type="term" value="F:deSUMOylase activity"/>
    <property type="evidence" value="ECO:0007669"/>
    <property type="project" value="TreeGrafter"/>
</dbReference>
<dbReference type="Proteomes" id="UP000005666">
    <property type="component" value="Chromosome 4"/>
</dbReference>
<dbReference type="HOGENOM" id="CLU_021050_0_0_1"/>
<dbReference type="Gene3D" id="3.30.310.130">
    <property type="entry name" value="Ubiquitin-related"/>
    <property type="match status" value="1"/>
</dbReference>
<evidence type="ECO:0000256" key="2">
    <source>
        <dbReference type="ARBA" id="ARBA00022670"/>
    </source>
</evidence>
<protein>
    <recommendedName>
        <fullName evidence="5">Ubiquitin-like protease family profile domain-containing protein</fullName>
    </recommendedName>
</protein>
<dbReference type="KEGG" id="tpf:TPHA_0D00610"/>
<organism evidence="6 7">
    <name type="scientific">Tetrapisispora phaffii (strain ATCC 24235 / CBS 4417 / NBRC 1672 / NRRL Y-8282 / UCD 70-5)</name>
    <name type="common">Yeast</name>
    <name type="synonym">Fabospora phaffii</name>
    <dbReference type="NCBI Taxonomy" id="1071381"/>
    <lineage>
        <taxon>Eukaryota</taxon>
        <taxon>Fungi</taxon>
        <taxon>Dikarya</taxon>
        <taxon>Ascomycota</taxon>
        <taxon>Saccharomycotina</taxon>
        <taxon>Saccharomycetes</taxon>
        <taxon>Saccharomycetales</taxon>
        <taxon>Saccharomycetaceae</taxon>
        <taxon>Tetrapisispora</taxon>
    </lineage>
</organism>
<dbReference type="AlphaFoldDB" id="G8BS84"/>
<feature type="domain" description="Ubiquitin-like protease family profile" evidence="5">
    <location>
        <begin position="384"/>
        <end position="542"/>
    </location>
</feature>
<evidence type="ECO:0000313" key="7">
    <source>
        <dbReference type="Proteomes" id="UP000005666"/>
    </source>
</evidence>
<dbReference type="RefSeq" id="XP_003685139.1">
    <property type="nucleotide sequence ID" value="XM_003685091.1"/>
</dbReference>
<dbReference type="STRING" id="1071381.G8BS84"/>
<dbReference type="GO" id="GO:0016926">
    <property type="term" value="P:protein desumoylation"/>
    <property type="evidence" value="ECO:0007669"/>
    <property type="project" value="TreeGrafter"/>
</dbReference>
<dbReference type="GO" id="GO:0005634">
    <property type="term" value="C:nucleus"/>
    <property type="evidence" value="ECO:0007669"/>
    <property type="project" value="TreeGrafter"/>
</dbReference>
<dbReference type="PANTHER" id="PTHR12606:SF154">
    <property type="entry name" value="UBIQUITIN-LIKE-SPECIFIC PROTEASE 1"/>
    <property type="match status" value="1"/>
</dbReference>
<gene>
    <name evidence="6" type="primary">TPHA0D00610</name>
    <name evidence="6" type="ordered locus">TPHA_0D00610</name>
</gene>
<keyword evidence="2" id="KW-0645">Protease</keyword>
<name>G8BS84_TETPH</name>